<accession>A0A1A8V4A8</accession>
<evidence type="ECO:0000313" key="1">
    <source>
        <dbReference type="EMBL" id="SBS55180.1"/>
    </source>
</evidence>
<dbReference type="EMBL" id="HAEJ01014723">
    <property type="protein sequence ID" value="SBS55180.1"/>
    <property type="molecule type" value="Transcribed_RNA"/>
</dbReference>
<proteinExistence type="predicted"/>
<feature type="non-terminal residue" evidence="1">
    <location>
        <position position="1"/>
    </location>
</feature>
<gene>
    <name evidence="1" type="primary">Nfu_g_1_019771</name>
</gene>
<protein>
    <submittedName>
        <fullName evidence="1">Uncharacterized protein</fullName>
    </submittedName>
</protein>
<reference evidence="1" key="2">
    <citation type="submission" date="2016-06" db="EMBL/GenBank/DDBJ databases">
        <title>The genome of a short-lived fish provides insights into sex chromosome evolution and the genetic control of aging.</title>
        <authorList>
            <person name="Reichwald K."/>
            <person name="Felder M."/>
            <person name="Petzold A."/>
            <person name="Koch P."/>
            <person name="Groth M."/>
            <person name="Platzer M."/>
        </authorList>
    </citation>
    <scope>NUCLEOTIDE SEQUENCE</scope>
    <source>
        <tissue evidence="1">Brain</tissue>
    </source>
</reference>
<feature type="non-terminal residue" evidence="1">
    <location>
        <position position="66"/>
    </location>
</feature>
<sequence>PNRYVFDLWEEAEHQEITHPRSLHRSRDLNLQPAQCKAPLIPTSSSTSIPGLLLPARGIKTDSCQQ</sequence>
<name>A0A1A8V4A8_NOTFU</name>
<organism evidence="1">
    <name type="scientific">Nothobranchius furzeri</name>
    <name type="common">Turquoise killifish</name>
    <dbReference type="NCBI Taxonomy" id="105023"/>
    <lineage>
        <taxon>Eukaryota</taxon>
        <taxon>Metazoa</taxon>
        <taxon>Chordata</taxon>
        <taxon>Craniata</taxon>
        <taxon>Vertebrata</taxon>
        <taxon>Euteleostomi</taxon>
        <taxon>Actinopterygii</taxon>
        <taxon>Neopterygii</taxon>
        <taxon>Teleostei</taxon>
        <taxon>Neoteleostei</taxon>
        <taxon>Acanthomorphata</taxon>
        <taxon>Ovalentaria</taxon>
        <taxon>Atherinomorphae</taxon>
        <taxon>Cyprinodontiformes</taxon>
        <taxon>Nothobranchiidae</taxon>
        <taxon>Nothobranchius</taxon>
    </lineage>
</organism>
<reference evidence="1" key="1">
    <citation type="submission" date="2016-05" db="EMBL/GenBank/DDBJ databases">
        <authorList>
            <person name="Lavstsen T."/>
            <person name="Jespersen J.S."/>
        </authorList>
    </citation>
    <scope>NUCLEOTIDE SEQUENCE</scope>
    <source>
        <tissue evidence="1">Brain</tissue>
    </source>
</reference>
<dbReference type="AlphaFoldDB" id="A0A1A8V4A8"/>